<name>E9B1K0_LEIMU</name>
<dbReference type="KEGG" id="lmi:LMXM_30_0500"/>
<dbReference type="PhylomeDB" id="E9B1K0"/>
<protein>
    <submittedName>
        <fullName evidence="2">Uncharacterized protein</fullName>
    </submittedName>
</protein>
<dbReference type="VEuPathDB" id="TriTrypDB:LmxM.30.0500"/>
<accession>E9B1K0</accession>
<keyword evidence="3" id="KW-1185">Reference proteome</keyword>
<dbReference type="GeneID" id="13451784"/>
<feature type="compositionally biased region" description="Low complexity" evidence="1">
    <location>
        <begin position="23"/>
        <end position="40"/>
    </location>
</feature>
<organism evidence="2 3">
    <name type="scientific">Leishmania mexicana (strain MHOM/GT/2001/U1103)</name>
    <dbReference type="NCBI Taxonomy" id="929439"/>
    <lineage>
        <taxon>Eukaryota</taxon>
        <taxon>Discoba</taxon>
        <taxon>Euglenozoa</taxon>
        <taxon>Kinetoplastea</taxon>
        <taxon>Metakinetoplastina</taxon>
        <taxon>Trypanosomatida</taxon>
        <taxon>Trypanosomatidae</taxon>
        <taxon>Leishmaniinae</taxon>
        <taxon>Leishmania</taxon>
    </lineage>
</organism>
<dbReference type="EMBL" id="FR799583">
    <property type="protein sequence ID" value="CBZ29106.1"/>
    <property type="molecule type" value="Genomic_DNA"/>
</dbReference>
<feature type="region of interest" description="Disordered" evidence="1">
    <location>
        <begin position="556"/>
        <end position="602"/>
    </location>
</feature>
<evidence type="ECO:0000313" key="2">
    <source>
        <dbReference type="EMBL" id="CBZ29106.1"/>
    </source>
</evidence>
<dbReference type="OrthoDB" id="273656at2759"/>
<proteinExistence type="predicted"/>
<evidence type="ECO:0000256" key="1">
    <source>
        <dbReference type="SAM" id="MobiDB-lite"/>
    </source>
</evidence>
<feature type="region of interest" description="Disordered" evidence="1">
    <location>
        <begin position="228"/>
        <end position="248"/>
    </location>
</feature>
<dbReference type="Proteomes" id="UP000007259">
    <property type="component" value="Chromosome 30"/>
</dbReference>
<dbReference type="AlphaFoldDB" id="E9B1K0"/>
<dbReference type="RefSeq" id="XP_003877571.1">
    <property type="nucleotide sequence ID" value="XM_003877522.1"/>
</dbReference>
<dbReference type="OMA" id="APRECGK"/>
<feature type="compositionally biased region" description="Polar residues" evidence="1">
    <location>
        <begin position="228"/>
        <end position="238"/>
    </location>
</feature>
<feature type="region of interest" description="Disordered" evidence="1">
    <location>
        <begin position="1"/>
        <end position="49"/>
    </location>
</feature>
<feature type="region of interest" description="Disordered" evidence="1">
    <location>
        <begin position="363"/>
        <end position="454"/>
    </location>
</feature>
<evidence type="ECO:0000313" key="3">
    <source>
        <dbReference type="Proteomes" id="UP000007259"/>
    </source>
</evidence>
<reference evidence="2 3" key="1">
    <citation type="journal article" date="2011" name="Genome Res.">
        <title>Chromosome and gene copy number variation allow major structural change between species and strains of Leishmania.</title>
        <authorList>
            <person name="Rogers M.B."/>
            <person name="Hilley J.D."/>
            <person name="Dickens N.J."/>
            <person name="Wilkes J."/>
            <person name="Bates P.A."/>
            <person name="Depledge D.P."/>
            <person name="Harris D."/>
            <person name="Her Y."/>
            <person name="Herzyk P."/>
            <person name="Imamura H."/>
            <person name="Otto T.D."/>
            <person name="Sanders M."/>
            <person name="Seeger K."/>
            <person name="Dujardin J.C."/>
            <person name="Berriman M."/>
            <person name="Smith D.F."/>
            <person name="Hertz-Fowler C."/>
            <person name="Mottram J.C."/>
        </authorList>
    </citation>
    <scope>NUCLEOTIDE SEQUENCE [LARGE SCALE GENOMIC DNA]</scope>
    <source>
        <strain evidence="2 3">MHOM/GT/2001/U1103</strain>
    </source>
</reference>
<gene>
    <name evidence="2" type="ORF">LMXM_30_0500</name>
</gene>
<sequence length="640" mass="67017">MPGPGSTDPKSRPEMCRSPNVETGKTTTSSSETPTTNSVTATTRGSRRAQGWHLAVGGGAPPGTAAANHSALDVKTLGSSGANSGIVLRASVQFSKDTLYSQSSPSVPKVYHRAAHDEAADFRQNMAEFLTVMYGDKTASGVVGTDEKGVGAPHAKGKAFTGELDIPAALLAAESGPLPRVSSLGGVSPVGKGPLVKGLTANSRRHSQGDRIDTLVESLVRAYSRRTTSARGEFQGTTGPDDDRPINYNVPRQNNYCRAQVSPRLSRGNGVGVGSGHNNDVSVFVSQAMGNIISPGGIRGQGAVSNRSILSSLGLDRNLFNLMPFQTQSNLENVTEEEDSDTLLEPVYVGKQAMFRSVGTRPNISDISVSKSMRGVMSSAPRECGKDDHLNTTQAPLRGDSGGPRRSSGGTAPLSQRQGLWKRKQSLNSVEVMDRSRANRRGGSGAGGNTKNRNAALSMSLDSKALGKAGGADEEDDSWSDEPAGILATKVMEGESPAIVSSARSLLDYCKTRADVTLQKALGALHDEEQLKRDVVIAVEHQLCVYIHSLERAERAKKGGGSAGVSDRGKGSGEESASSNLAAERGKVTSGEAGAAAYPSNRDTINSDVAPLMGNMMDFLQESTAGANCSKSLKSASIRM</sequence>